<gene>
    <name evidence="4" type="ORF">BRAFLDRAFT_92914</name>
</gene>
<evidence type="ECO:0008006" key="5">
    <source>
        <dbReference type="Google" id="ProtNLM"/>
    </source>
</evidence>
<dbReference type="eggNOG" id="KOG0619">
    <property type="taxonomic scope" value="Eukaryota"/>
</dbReference>
<keyword evidence="2" id="KW-0677">Repeat</keyword>
<evidence type="ECO:0000313" key="4">
    <source>
        <dbReference type="EMBL" id="EEN61503.1"/>
    </source>
</evidence>
<reference evidence="4" key="1">
    <citation type="journal article" date="2008" name="Nature">
        <title>The amphioxus genome and the evolution of the chordate karyotype.</title>
        <authorList>
            <consortium name="US DOE Joint Genome Institute (JGI-PGF)"/>
            <person name="Putnam N.H."/>
            <person name="Butts T."/>
            <person name="Ferrier D.E.K."/>
            <person name="Furlong R.F."/>
            <person name="Hellsten U."/>
            <person name="Kawashima T."/>
            <person name="Robinson-Rechavi M."/>
            <person name="Shoguchi E."/>
            <person name="Terry A."/>
            <person name="Yu J.-K."/>
            <person name="Benito-Gutierrez E.L."/>
            <person name="Dubchak I."/>
            <person name="Garcia-Fernandez J."/>
            <person name="Gibson-Brown J.J."/>
            <person name="Grigoriev I.V."/>
            <person name="Horton A.C."/>
            <person name="de Jong P.J."/>
            <person name="Jurka J."/>
            <person name="Kapitonov V.V."/>
            <person name="Kohara Y."/>
            <person name="Kuroki Y."/>
            <person name="Lindquist E."/>
            <person name="Lucas S."/>
            <person name="Osoegawa K."/>
            <person name="Pennacchio L.A."/>
            <person name="Salamov A.A."/>
            <person name="Satou Y."/>
            <person name="Sauka-Spengler T."/>
            <person name="Schmutz J."/>
            <person name="Shin-I T."/>
            <person name="Toyoda A."/>
            <person name="Bronner-Fraser M."/>
            <person name="Fujiyama A."/>
            <person name="Holland L.Z."/>
            <person name="Holland P.W.H."/>
            <person name="Satoh N."/>
            <person name="Rokhsar D.S."/>
        </authorList>
    </citation>
    <scope>NUCLEOTIDE SEQUENCE [LARGE SCALE GENOMIC DNA]</scope>
    <source>
        <strain evidence="4">S238N-H82</strain>
        <tissue evidence="4">Testes</tissue>
    </source>
</reference>
<dbReference type="EMBL" id="GG666504">
    <property type="protein sequence ID" value="EEN61503.1"/>
    <property type="molecule type" value="Genomic_DNA"/>
</dbReference>
<evidence type="ECO:0000256" key="3">
    <source>
        <dbReference type="SAM" id="MobiDB-lite"/>
    </source>
</evidence>
<evidence type="ECO:0000256" key="1">
    <source>
        <dbReference type="ARBA" id="ARBA00022614"/>
    </source>
</evidence>
<dbReference type="InParanoid" id="C3YDN4"/>
<dbReference type="Pfam" id="PF13855">
    <property type="entry name" value="LRR_8"/>
    <property type="match status" value="1"/>
</dbReference>
<accession>C3YDN4</accession>
<proteinExistence type="predicted"/>
<feature type="region of interest" description="Disordered" evidence="3">
    <location>
        <begin position="729"/>
        <end position="753"/>
    </location>
</feature>
<dbReference type="AlphaFoldDB" id="C3YDN4"/>
<dbReference type="InterPro" id="IPR001611">
    <property type="entry name" value="Leu-rich_rpt"/>
</dbReference>
<feature type="compositionally biased region" description="Polar residues" evidence="3">
    <location>
        <begin position="742"/>
        <end position="751"/>
    </location>
</feature>
<sequence>MCREESRWENVPHNIGSSKRGATSMGKVHQIPWIVCDGLNGSVATVSITSFPLLPCICTTRSTVAISGYAFGVLSARTVANHSRIINLALQKSEITDIEDDALAGLTAMGSLDLSYNRLTHVKQSWFTGLTNLLSLTLSMNRIVRMDPGCFQDLPDLSYLYLNGNLLRTVEPGWFLGLTRLFGLNLESNCIEVIAAGTFQNLTKLYKLQLGGNGLSRLDGGTFRGLDSVIDLGIIGSRRDNVTDLDSNSNNIAHNTTWSLDLSALVFHDFSFFRGQEVFVRVSNRLLCIINDYGPQTFSWTFDSSSQTDFQQDVHPCMTWNLHSQEVTTRAPFVVLIKSDPYVDDDVRCKQAWRTVSPTVALLGGLNLRLVHIGDENAGKEILAVAFDRERDPNAGSNYSTQNITCFPLTEDKSNRLVFHGTQMFNKTYSDSGKICIDKGGGLTAQELPGQQTALSGQQTALPGQQTALPGQQTALPGQQTILSGQTTLSWVTSPTILGLPAQDKPDLSRLLVSSALGALLLVTIVGLLVKRYCLRPDIRVNRPRAVSGRARSASLPVISRVPHRKVSRRSLPSSLSMIENIYDEILDEAISAACRPLPALPHTYWGIPDDDITAVAMSTSLPAITNPTKKVLNESVSCRSLPALLRSIEPTYGDIPDDDDDRLLFYAAATDLTLPFVAQTGEMYSTHHNSVTTYLQPHKTLPVGHVGVYGRGTVDNSHRVTLYGNVEEDGQRSGARGTKGNMASVSSREGQATRPYMNARNVQEMYYHGRPNSDEVSQSEVSLLGTLPNTYWPWRIPTNGQLDRSRPVSLIITPPNTYWPWEIRGGRSQGRPRRASLPSAPTLLCETSEQRTMSSVPTLPNTYWPWEIPTNGQLDRSRPVPPMVTLTNTYWPWEIKGASSPGRLRRASLPSSSLVCETSESAVSSLPSTLPNTYWPWEIPTNGQLDRSRPVPPMLTPTNTYWPWEIRGTSSPGRLRRSSLPSSSLVCETSEQSAGPSLPSALPNTYWPWEIPTNGQLDRLRPVPPMATLPNTYWPWEIPTNK</sequence>
<dbReference type="InterPro" id="IPR003591">
    <property type="entry name" value="Leu-rich_rpt_typical-subtyp"/>
</dbReference>
<dbReference type="SUPFAM" id="SSF52058">
    <property type="entry name" value="L domain-like"/>
    <property type="match status" value="1"/>
</dbReference>
<dbReference type="InterPro" id="IPR032675">
    <property type="entry name" value="LRR_dom_sf"/>
</dbReference>
<dbReference type="PANTHER" id="PTHR24366:SF170">
    <property type="entry name" value="RE50361P"/>
    <property type="match status" value="1"/>
</dbReference>
<organism>
    <name type="scientific">Branchiostoma floridae</name>
    <name type="common">Florida lancelet</name>
    <name type="synonym">Amphioxus</name>
    <dbReference type="NCBI Taxonomy" id="7739"/>
    <lineage>
        <taxon>Eukaryota</taxon>
        <taxon>Metazoa</taxon>
        <taxon>Chordata</taxon>
        <taxon>Cephalochordata</taxon>
        <taxon>Leptocardii</taxon>
        <taxon>Amphioxiformes</taxon>
        <taxon>Branchiostomatidae</taxon>
        <taxon>Branchiostoma</taxon>
    </lineage>
</organism>
<protein>
    <recommendedName>
        <fullName evidence="5">LRRCT domain-containing protein</fullName>
    </recommendedName>
</protein>
<dbReference type="PANTHER" id="PTHR24366">
    <property type="entry name" value="IG(IMMUNOGLOBULIN) AND LRR(LEUCINE RICH REPEAT) DOMAINS"/>
    <property type="match status" value="1"/>
</dbReference>
<dbReference type="Gene3D" id="3.80.10.10">
    <property type="entry name" value="Ribonuclease Inhibitor"/>
    <property type="match status" value="1"/>
</dbReference>
<name>C3YDN4_BRAFL</name>
<evidence type="ECO:0000256" key="2">
    <source>
        <dbReference type="ARBA" id="ARBA00022737"/>
    </source>
</evidence>
<dbReference type="SMART" id="SM00369">
    <property type="entry name" value="LRR_TYP"/>
    <property type="match status" value="5"/>
</dbReference>
<keyword evidence="1" id="KW-0433">Leucine-rich repeat</keyword>